<feature type="region of interest" description="Disordered" evidence="1">
    <location>
        <begin position="2141"/>
        <end position="2170"/>
    </location>
</feature>
<feature type="region of interest" description="Disordered" evidence="1">
    <location>
        <begin position="2215"/>
        <end position="2254"/>
    </location>
</feature>
<dbReference type="PANTHER" id="PTHR13361">
    <property type="entry name" value="WW DOMAIN-BINDING PROTEIN 11"/>
    <property type="match status" value="1"/>
</dbReference>
<feature type="non-terminal residue" evidence="2">
    <location>
        <position position="1"/>
    </location>
</feature>
<evidence type="ECO:0000313" key="3">
    <source>
        <dbReference type="Proteomes" id="UP001189429"/>
    </source>
</evidence>
<dbReference type="PANTHER" id="PTHR13361:SF1">
    <property type="entry name" value="WW DOMAIN-BINDING PROTEIN 11"/>
    <property type="match status" value="1"/>
</dbReference>
<accession>A0ABN9PQ57</accession>
<dbReference type="EMBL" id="CAUYUJ010000781">
    <property type="protein sequence ID" value="CAK0792526.1"/>
    <property type="molecule type" value="Genomic_DNA"/>
</dbReference>
<sequence length="3273" mass="353417">VWGLRDMPSASDALAEVTEPRMAPVQSLPAPQMIDRRVRTGIPGNSPGNHAASAGSAHQCPMPGPERGGFFGSRGWLLHPFVLVQVFDGAISEAQHLESHAGCKGFCIRCDLQKRPKVYEACTLYEGRSWLSRGVSRGIWGLGCRICSEFAASGNQCDGARFSKFAKFQIRPKTGFNARMLLERHASSTSHRATSISLAIDESKYRKIVRFRVDLPIAACTAASGAPDLPSSRNSGAGLHVGNVGASGFCASGVLGLLDCSKKHASDFEDDHAVTAVKQLDDFLTKFCTPLGKIKGHRGAQPLACDQKLKAHVLGTVTSFAADGASKERRSVFLAARDLFPNLLIVIRDPAHAIRIACKSMHCDDVFGQVWRELFDDRHALVPDLMNSTKWHNLLVAIQEDNAHAVAVPGLPGGPQPLAGIVRNLAFAKQRFDSTAGPVLKIALMLLPVATLLAYIASDRRHDREQRERAGALLRKFDTKFCMAVGVSADWGIICNWFLRLFDVASHDIAKSRSEIDCMVETLDAVFLQGRVFQTVLQAGFITERAMRNLRTKYVFYADGDPVMPWGEPAAAHKEELLHRMQNVAGLTKERLLQDFPRTDVRSALAMFDRRLVQKGFGPVPDVEVRRFLLRGARQLAALLGCDEQAAMRQYDGVLPYTMEQMEPSQPLAGATNQQAWARVLDDDFWEAACPRRLRGSSRVLCRLVRFYISIEDGECTVERDLARFRDRRVEHRTDDIAFHDDGLIVKLNGPKTAADFDEGAARSGLGLTSFSRECASLWLELFGHRHGHYNPHATAAAKLKRRGAPGLVRGRVRAVLGAARLAVAAARLRRARGQSSTAVHSGAGTEASALWNDGMGKFQARSRNDIPGVAQARACPGAPFASPPGVHLAPRRGATTQPLARPSPCSKVASLGGATDACPARGCATVTGRHRCAEADLVVVPDFSVLHDLDAIAASADLTVSYFYIASLGLDVVTKTHLVSAQCHPDGIALGQRMRHVPANQRGEVIHLAPGLVAGHPDVRAAARRVARRPLAVTGLLEMESLKAQTDHLRSWAKGAKDYVDKALLKFLTDRRTQVSFKILGSVMLIPPLQISAAASGANLSAFREVMNYDNVQMSFSETGQYEAAGTVWMLDPFAGDATDSVTIGQLDAAMGMWSEEKLLLSSDHPPSRRYSFDVPLPARVVNAKVAQRMDAGESSVLMATGVPMLAGHALVMAWHGAMAEALSTDNTERAFELFEAALSVPIRLRLSPDSDACQLAALMFSETMFTASAASGADSFWKLAEKVARLTRYQKAMADSLSLPKLFAALKSYGLAFKGKPLAESHAKCLKNLTPFVGDEARVVAYSLSGAFCPELREPTLLLRLAQLCNGRAASSKADKDATSRESMVFIMDCLRVARLTGDAPRGEGLTLSKVTEQEKKSPAMAHVLFKKQDLMAYILHEAAMIDKAIAVSVSMFRSPLAVLKHFSATGEEDGLAAQFRRDETPTRDSGGGFENTFAVPVANYRDQQGQDGKTQAVIDFARGVWAGHVDAELEELCAQDLQGGAPGFLWHRYFNESTKEMGVKYRALVAACSAGPIPADPAAKSASGVVLGASELEDGDQEELRKTQELLISLRRKTVSFVALPSVGGVSGTAGKKTDVRAFVLAADLFPPNVSKSGVAANLGESVGCDADRFGRVLDFVCQKRSVHDIVIFLDGRSRSCRKLIEEKEDSLAASGAHALTECWCVYVQPTKQEDPRVPGRVTSFACNNKEVAICSIPKRGAMKVVDRAEFNSCGESSSAAATYTGVPMRQYCELPRMTYETKASILGNAAAGAVKGKRAQKDIESKGHPFSHLEVKPLHLWQRLCEHRHITHIVDFSAGSAALAIAAAGAMEYEGVAANEVHREWLDSTMDRCAMYLAGRDKNFAKMLGGDEAFVEKVEKYFAGTMMEARRMLEPVQDAAEGDGGSEDSAEAGLETRVKDGVLMEHYTNIHRIAALLESHPLVSTVTQHKVDKSLHPRRLDEDGRASKYHQSPWDLAVTLAASGAKFTCGWSTNTIKDPVAAMWWLLAGGSATEENLVQAEAIFWDVAEAGRIWPPGFSAPTEPCHVAARPAMLPPSASASASGSGSVAPVASPAAASLSQPPAGDAARASALAPQAALASTSVPPPLPCATEPAPARTSASAPPPQPLAARPLQLPLAEAPAAAVGAPADATGAASASLPQPLAGDAARASALAPQAAPASTSVPPPLACATEPAPARTSASAPPPQPLAATPLQVPLAGAPAAALGAPADATGVASALLPAPSGGAERQDNLADDQVGAEETAEVQGIDYTEDKDDSLSSGGEEQDVNAEPAPEQAPPAEPQHRARRRSRSRPGPQRTRDPASGGADGEVDLTVHVSAKKLERLSEDQKERLRQIVRTSERQVHFGEYWQGRVSLRERMPREAPQLARARDERRALLLGELLEYADPIPDAPEFIAGIPSKNTMRFGANEDVVRAIASRKMHYMRLLTNKMDEDEWLTFVEEWPDLSPASGGWRVLQRDAWEQLKQDFRLRDTRDYVKHILALHDGEARLVRAGWEPFPASGGSILQPCYWHYQFSRGWDTYSWLSTHKGNLTIQDLDWIMMKDGGETGLMRSDPAFGNWQIRSGQFITLAELFWFGKHLCSCYDIYRAYLSLPVWIQKRKHSTSQSAAGVLRRNAKALRRQEEGKHGLPSNPGKRGARVVGLRLAASGAMVLRCKTCHQRARDHDGSCKNSKCAQYRAPLKGQHWKVARVSDILGKPTEKIGAYVAGGFILTLLRRHDIRVGVASGEYLRAAASGATAVRLELLAVVYLCYWRWSASSLLGYLSKALSRFERADSADRAEILKGAWSSMEADVDGCQVVGNRREHDVQLVPRQDRKCIAISAPGETFAYHPYKNPASRRTGAHEFEKLVPDVQNGKLRDACVDLAELFAAKPTFRDAESILRKHEIQLWAGATYNRVRFARWLFKAEGLRVPVEDKDWPLIAGMGSGAEEGLADAGIDSHEQAEAACAILAVEIAASGATPPGDGAGASSSATCGVDDLVCFLCLSKNREAVPRRVFPPPAPQVSIAQDLGLVAPVAAAGASAPSGETLCHARVRGKTAATPAIVSIAAWAIQEIMRWVRAPAAGAICNCCRAWHAGGLFLACAVSERRRGVADSVASTLSFDAKPVHALRDAGVSKSDVLRAWACAWDLLDGLPPRASLDFDERLLSMALVRMGVKEHLRGDAKKDAAALMFPDAGGEYSLAAVEKETLAAIECHVVMMMAHNDSGLWR</sequence>
<feature type="compositionally biased region" description="Low complexity" evidence="1">
    <location>
        <begin position="2150"/>
        <end position="2162"/>
    </location>
</feature>
<evidence type="ECO:0000256" key="1">
    <source>
        <dbReference type="SAM" id="MobiDB-lite"/>
    </source>
</evidence>
<feature type="region of interest" description="Disordered" evidence="1">
    <location>
        <begin position="2280"/>
        <end position="2374"/>
    </location>
</feature>
<gene>
    <name evidence="2" type="ORF">PCOR1329_LOCUS3086</name>
</gene>
<name>A0ABN9PQ57_9DINO</name>
<protein>
    <submittedName>
        <fullName evidence="2">Uncharacterized protein</fullName>
    </submittedName>
</protein>
<evidence type="ECO:0000313" key="2">
    <source>
        <dbReference type="EMBL" id="CAK0792526.1"/>
    </source>
</evidence>
<feature type="compositionally biased region" description="Low complexity" evidence="1">
    <location>
        <begin position="2232"/>
        <end position="2243"/>
    </location>
</feature>
<keyword evidence="3" id="KW-1185">Reference proteome</keyword>
<organism evidence="2 3">
    <name type="scientific">Prorocentrum cordatum</name>
    <dbReference type="NCBI Taxonomy" id="2364126"/>
    <lineage>
        <taxon>Eukaryota</taxon>
        <taxon>Sar</taxon>
        <taxon>Alveolata</taxon>
        <taxon>Dinophyceae</taxon>
        <taxon>Prorocentrales</taxon>
        <taxon>Prorocentraceae</taxon>
        <taxon>Prorocentrum</taxon>
    </lineage>
</organism>
<proteinExistence type="predicted"/>
<comment type="caution">
    <text evidence="2">The sequence shown here is derived from an EMBL/GenBank/DDBJ whole genome shotgun (WGS) entry which is preliminary data.</text>
</comment>
<reference evidence="2" key="1">
    <citation type="submission" date="2023-10" db="EMBL/GenBank/DDBJ databases">
        <authorList>
            <person name="Chen Y."/>
            <person name="Shah S."/>
            <person name="Dougan E. K."/>
            <person name="Thang M."/>
            <person name="Chan C."/>
        </authorList>
    </citation>
    <scope>NUCLEOTIDE SEQUENCE [LARGE SCALE GENOMIC DNA]</scope>
</reference>
<dbReference type="Proteomes" id="UP001189429">
    <property type="component" value="Unassembled WGS sequence"/>
</dbReference>